<keyword evidence="3" id="KW-1185">Reference proteome</keyword>
<name>A0A0S4LN67_9BACT</name>
<gene>
    <name evidence="2" type="ORF">COMA1_60182</name>
</gene>
<evidence type="ECO:0000313" key="2">
    <source>
        <dbReference type="EMBL" id="CUS38972.1"/>
    </source>
</evidence>
<organism evidence="2 3">
    <name type="scientific">Candidatus Nitrospira nitrosa</name>
    <dbReference type="NCBI Taxonomy" id="1742972"/>
    <lineage>
        <taxon>Bacteria</taxon>
        <taxon>Pseudomonadati</taxon>
        <taxon>Nitrospirota</taxon>
        <taxon>Nitrospiria</taxon>
        <taxon>Nitrospirales</taxon>
        <taxon>Nitrospiraceae</taxon>
        <taxon>Nitrospira</taxon>
    </lineage>
</organism>
<reference evidence="2 3" key="1">
    <citation type="submission" date="2015-10" db="EMBL/GenBank/DDBJ databases">
        <authorList>
            <person name="Gilbert D.G."/>
        </authorList>
    </citation>
    <scope>NUCLEOTIDE SEQUENCE [LARGE SCALE GENOMIC DNA]</scope>
    <source>
        <strain evidence="2">COMA1</strain>
    </source>
</reference>
<sequence length="67" mass="7357">MGLSPGSDTAGPVHLDSDQDPLTIEASDLPRYRRVCCVVFRAKDIVVWTPQEVEEGRTVPNAFISTI</sequence>
<dbReference type="Proteomes" id="UP000199032">
    <property type="component" value="Unassembled WGS sequence"/>
</dbReference>
<feature type="region of interest" description="Disordered" evidence="1">
    <location>
        <begin position="1"/>
        <end position="20"/>
    </location>
</feature>
<proteinExistence type="predicted"/>
<evidence type="ECO:0000313" key="3">
    <source>
        <dbReference type="Proteomes" id="UP000199032"/>
    </source>
</evidence>
<dbReference type="EMBL" id="CZQA01000012">
    <property type="protein sequence ID" value="CUS38972.1"/>
    <property type="molecule type" value="Genomic_DNA"/>
</dbReference>
<dbReference type="AlphaFoldDB" id="A0A0S4LN67"/>
<accession>A0A0S4LN67</accession>
<evidence type="ECO:0000256" key="1">
    <source>
        <dbReference type="SAM" id="MobiDB-lite"/>
    </source>
</evidence>
<protein>
    <submittedName>
        <fullName evidence="2">DNA polymerase, beta domain protein region</fullName>
    </submittedName>
</protein>